<dbReference type="KEGG" id="amt:Amet_1854"/>
<keyword evidence="3" id="KW-1185">Reference proteome</keyword>
<evidence type="ECO:0000313" key="3">
    <source>
        <dbReference type="Proteomes" id="UP000001572"/>
    </source>
</evidence>
<evidence type="ECO:0000313" key="2">
    <source>
        <dbReference type="EMBL" id="ABR48023.1"/>
    </source>
</evidence>
<organism evidence="2 3">
    <name type="scientific">Alkaliphilus metalliredigens (strain QYMF)</name>
    <dbReference type="NCBI Taxonomy" id="293826"/>
    <lineage>
        <taxon>Bacteria</taxon>
        <taxon>Bacillati</taxon>
        <taxon>Bacillota</taxon>
        <taxon>Clostridia</taxon>
        <taxon>Peptostreptococcales</taxon>
        <taxon>Natronincolaceae</taxon>
        <taxon>Alkaliphilus</taxon>
    </lineage>
</organism>
<feature type="compositionally biased region" description="Polar residues" evidence="1">
    <location>
        <begin position="63"/>
        <end position="72"/>
    </location>
</feature>
<dbReference type="EMBL" id="CP000724">
    <property type="protein sequence ID" value="ABR48023.1"/>
    <property type="molecule type" value="Genomic_DNA"/>
</dbReference>
<reference evidence="3" key="1">
    <citation type="journal article" date="2016" name="Genome Announc.">
        <title>Complete genome sequence of Alkaliphilus metalliredigens strain QYMF, an alkaliphilic and metal-reducing bacterium isolated from borax-contaminated leachate ponds.</title>
        <authorList>
            <person name="Hwang C."/>
            <person name="Copeland A."/>
            <person name="Lucas S."/>
            <person name="Lapidus A."/>
            <person name="Barry K."/>
            <person name="Detter J.C."/>
            <person name="Glavina Del Rio T."/>
            <person name="Hammon N."/>
            <person name="Israni S."/>
            <person name="Dalin E."/>
            <person name="Tice H."/>
            <person name="Pitluck S."/>
            <person name="Chertkov O."/>
            <person name="Brettin T."/>
            <person name="Bruce D."/>
            <person name="Han C."/>
            <person name="Schmutz J."/>
            <person name="Larimer F."/>
            <person name="Land M.L."/>
            <person name="Hauser L."/>
            <person name="Kyrpides N."/>
            <person name="Mikhailova N."/>
            <person name="Ye Q."/>
            <person name="Zhou J."/>
            <person name="Richardson P."/>
            <person name="Fields M.W."/>
        </authorList>
    </citation>
    <scope>NUCLEOTIDE SEQUENCE [LARGE SCALE GENOMIC DNA]</scope>
    <source>
        <strain evidence="3">QYMF</strain>
    </source>
</reference>
<accession>A6TPA5</accession>
<name>A6TPA5_ALKMQ</name>
<feature type="region of interest" description="Disordered" evidence="1">
    <location>
        <begin position="43"/>
        <end position="96"/>
    </location>
</feature>
<proteinExistence type="predicted"/>
<dbReference type="Proteomes" id="UP000001572">
    <property type="component" value="Chromosome"/>
</dbReference>
<dbReference type="HOGENOM" id="CLU_2191424_0_0_9"/>
<sequence>MVPVPPFNIDISPLFRAMYILVVSQYYQLRLIHLLPYNLVMDEINPPQPKEDTSFTSKREQGTAESNPSFSNDETDDTLESPSDNSKSGQEDRNGYIRILKSYTPFLD</sequence>
<gene>
    <name evidence="2" type="ordered locus">Amet_1854</name>
</gene>
<dbReference type="STRING" id="293826.Amet_1854"/>
<dbReference type="AlphaFoldDB" id="A6TPA5"/>
<protein>
    <submittedName>
        <fullName evidence="2">Uncharacterized protein</fullName>
    </submittedName>
</protein>
<evidence type="ECO:0000256" key="1">
    <source>
        <dbReference type="SAM" id="MobiDB-lite"/>
    </source>
</evidence>
<feature type="compositionally biased region" description="Basic and acidic residues" evidence="1">
    <location>
        <begin position="49"/>
        <end position="62"/>
    </location>
</feature>